<evidence type="ECO:0000256" key="4">
    <source>
        <dbReference type="ARBA" id="ARBA00022723"/>
    </source>
</evidence>
<dbReference type="InterPro" id="IPR043502">
    <property type="entry name" value="DNA/RNA_pol_sf"/>
</dbReference>
<feature type="domain" description="Reverse transcriptase" evidence="10">
    <location>
        <begin position="67"/>
        <end position="293"/>
    </location>
</feature>
<keyword evidence="12" id="KW-1185">Reference proteome</keyword>
<evidence type="ECO:0000313" key="11">
    <source>
        <dbReference type="EMBL" id="CCK75788.1"/>
    </source>
</evidence>
<dbReference type="Pfam" id="PF08388">
    <property type="entry name" value="GIIM"/>
    <property type="match status" value="1"/>
</dbReference>
<dbReference type="PANTHER" id="PTHR34047">
    <property type="entry name" value="NUCLEAR INTRON MATURASE 1, MITOCHONDRIAL-RELATED"/>
    <property type="match status" value="1"/>
</dbReference>
<evidence type="ECO:0000256" key="9">
    <source>
        <dbReference type="ARBA" id="ARBA00048173"/>
    </source>
</evidence>
<reference evidence="11 12" key="1">
    <citation type="journal article" date="2013" name="Nat. Commun.">
        <title>Genome sequence and functional genomic analysis of the oil-degrading bacterium Oleispira antarctica.</title>
        <authorList>
            <person name="Kube M."/>
            <person name="Chernikova T.N."/>
            <person name="Al-Ramahi Y."/>
            <person name="Beloqui A."/>
            <person name="Lopez-Cortez N."/>
            <person name="Guazzaroni M.E."/>
            <person name="Heipieper H.J."/>
            <person name="Klages S."/>
            <person name="Kotsyurbenko O.R."/>
            <person name="Langer I."/>
            <person name="Nechitaylo T.Y."/>
            <person name="Lunsdorf H."/>
            <person name="Fernandez M."/>
            <person name="Juarez S."/>
            <person name="Ciordia S."/>
            <person name="Singer A."/>
            <person name="Kagan O."/>
            <person name="Egorova O."/>
            <person name="Petit P.A."/>
            <person name="Stogios P."/>
            <person name="Kim Y."/>
            <person name="Tchigvintsev A."/>
            <person name="Flick R."/>
            <person name="Denaro R."/>
            <person name="Genovese M."/>
            <person name="Albar J.P."/>
            <person name="Reva O.N."/>
            <person name="Martinez-Gomariz M."/>
            <person name="Tran H."/>
            <person name="Ferrer M."/>
            <person name="Savchenko A."/>
            <person name="Yakunin A.F."/>
            <person name="Yakimov M.M."/>
            <person name="Golyshina O.V."/>
            <person name="Reinhardt R."/>
            <person name="Golyshin P.N."/>
        </authorList>
    </citation>
    <scope>NUCLEOTIDE SEQUENCE [LARGE SCALE GENOMIC DNA]</scope>
</reference>
<accession>R4YR91</accession>
<dbReference type="Proteomes" id="UP000032749">
    <property type="component" value="Chromosome"/>
</dbReference>
<dbReference type="SUPFAM" id="SSF56672">
    <property type="entry name" value="DNA/RNA polymerases"/>
    <property type="match status" value="1"/>
</dbReference>
<evidence type="ECO:0000256" key="2">
    <source>
        <dbReference type="ARBA" id="ARBA00022679"/>
    </source>
</evidence>
<dbReference type="EMBL" id="FO203512">
    <property type="protein sequence ID" value="CCK75788.1"/>
    <property type="molecule type" value="Genomic_DNA"/>
</dbReference>
<dbReference type="InterPro" id="IPR013597">
    <property type="entry name" value="Mat_intron_G2"/>
</dbReference>
<dbReference type="GO" id="GO:0046872">
    <property type="term" value="F:metal ion binding"/>
    <property type="evidence" value="ECO:0007669"/>
    <property type="project" value="UniProtKB-KW"/>
</dbReference>
<dbReference type="GO" id="GO:0003723">
    <property type="term" value="F:RNA binding"/>
    <property type="evidence" value="ECO:0007669"/>
    <property type="project" value="InterPro"/>
</dbReference>
<evidence type="ECO:0000256" key="7">
    <source>
        <dbReference type="ARBA" id="ARBA00023118"/>
    </source>
</evidence>
<keyword evidence="5" id="KW-0460">Magnesium</keyword>
<evidence type="ECO:0000259" key="10">
    <source>
        <dbReference type="PROSITE" id="PS50878"/>
    </source>
</evidence>
<dbReference type="NCBIfam" id="TIGR04416">
    <property type="entry name" value="group_II_RT_mat"/>
    <property type="match status" value="1"/>
</dbReference>
<dbReference type="HOGENOM" id="CLU_013584_2_1_6"/>
<dbReference type="PANTHER" id="PTHR34047:SF8">
    <property type="entry name" value="PROTEIN YKFC"/>
    <property type="match status" value="1"/>
</dbReference>
<keyword evidence="2" id="KW-0808">Transferase</keyword>
<proteinExistence type="inferred from homology"/>
<evidence type="ECO:0000256" key="8">
    <source>
        <dbReference type="ARBA" id="ARBA00034120"/>
    </source>
</evidence>
<dbReference type="InterPro" id="IPR051083">
    <property type="entry name" value="GrpII_Intron_Splice-Mob/Def"/>
</dbReference>
<dbReference type="STRING" id="698738.OLEAN_C16120"/>
<gene>
    <name evidence="11" type="ORF">OLEAN_C16120</name>
</gene>
<evidence type="ECO:0000313" key="12">
    <source>
        <dbReference type="Proteomes" id="UP000032749"/>
    </source>
</evidence>
<comment type="similarity">
    <text evidence="8">Belongs to the bacterial reverse transcriptase family.</text>
</comment>
<dbReference type="EC" id="2.7.7.49" evidence="1"/>
<keyword evidence="6 11" id="KW-0695">RNA-directed DNA polymerase</keyword>
<evidence type="ECO:0000256" key="3">
    <source>
        <dbReference type="ARBA" id="ARBA00022695"/>
    </source>
</evidence>
<evidence type="ECO:0000256" key="6">
    <source>
        <dbReference type="ARBA" id="ARBA00022918"/>
    </source>
</evidence>
<dbReference type="InterPro" id="IPR030931">
    <property type="entry name" value="Group_II_RT_mat"/>
</dbReference>
<dbReference type="KEGG" id="oai:OLEAN_C16120"/>
<evidence type="ECO:0000256" key="5">
    <source>
        <dbReference type="ARBA" id="ARBA00022842"/>
    </source>
</evidence>
<dbReference type="InterPro" id="IPR000123">
    <property type="entry name" value="Reverse_transcriptase_msDNA"/>
</dbReference>
<dbReference type="AlphaFoldDB" id="R4YR91"/>
<dbReference type="PRINTS" id="PR00866">
    <property type="entry name" value="RNADNAPOLMS"/>
</dbReference>
<dbReference type="CDD" id="cd01651">
    <property type="entry name" value="RT_G2_intron"/>
    <property type="match status" value="1"/>
</dbReference>
<dbReference type="InterPro" id="IPR000477">
    <property type="entry name" value="RT_dom"/>
</dbReference>
<dbReference type="OrthoDB" id="9793236at2"/>
<dbReference type="PROSITE" id="PS50878">
    <property type="entry name" value="RT_POL"/>
    <property type="match status" value="1"/>
</dbReference>
<dbReference type="GO" id="GO:0003964">
    <property type="term" value="F:RNA-directed DNA polymerase activity"/>
    <property type="evidence" value="ECO:0007669"/>
    <property type="project" value="UniProtKB-KW"/>
</dbReference>
<keyword evidence="7" id="KW-0051">Antiviral defense</keyword>
<evidence type="ECO:0000256" key="1">
    <source>
        <dbReference type="ARBA" id="ARBA00012493"/>
    </source>
</evidence>
<organism evidence="11 12">
    <name type="scientific">Oleispira antarctica RB-8</name>
    <dbReference type="NCBI Taxonomy" id="698738"/>
    <lineage>
        <taxon>Bacteria</taxon>
        <taxon>Pseudomonadati</taxon>
        <taxon>Pseudomonadota</taxon>
        <taxon>Gammaproteobacteria</taxon>
        <taxon>Oceanospirillales</taxon>
        <taxon>Oceanospirillaceae</taxon>
        <taxon>Oleispira</taxon>
    </lineage>
</organism>
<dbReference type="PATRIC" id="fig|698738.3.peg.1669"/>
<comment type="catalytic activity">
    <reaction evidence="9">
        <text>DNA(n) + a 2'-deoxyribonucleoside 5'-triphosphate = DNA(n+1) + diphosphate</text>
        <dbReference type="Rhea" id="RHEA:22508"/>
        <dbReference type="Rhea" id="RHEA-COMP:17339"/>
        <dbReference type="Rhea" id="RHEA-COMP:17340"/>
        <dbReference type="ChEBI" id="CHEBI:33019"/>
        <dbReference type="ChEBI" id="CHEBI:61560"/>
        <dbReference type="ChEBI" id="CHEBI:173112"/>
        <dbReference type="EC" id="2.7.7.49"/>
    </reaction>
</comment>
<dbReference type="Pfam" id="PF00078">
    <property type="entry name" value="RVT_1"/>
    <property type="match status" value="1"/>
</dbReference>
<keyword evidence="3" id="KW-0548">Nucleotidyltransferase</keyword>
<name>R4YR91_OLEAN</name>
<dbReference type="GO" id="GO:0051607">
    <property type="term" value="P:defense response to virus"/>
    <property type="evidence" value="ECO:0007669"/>
    <property type="project" value="UniProtKB-KW"/>
</dbReference>
<sequence>MSLNEQHIGKLGAMNSNQSSLLMQQILDGNNLHRALKQVQRNKGAPGVDYMTVDDLPEYLKHNWLQVRDQLLKGTYKPKPVRRVEIPKPNGAKRKLGIPTVMDRFIQQAIAQVLSPIWEEKFHPNSFGFRPHKSAHTAIRYVQYYARQGKTTVVDLDLQSFFDEVNHDRLMSKLKSNGTNGDVMKLINRYLKAPVLSEQGRIKTTKGVPQGGPLSPLLSNIVLNEMDWELQSRGLSFVRYADDCQILVGSQRAGERILANLTHFIEKKLKLKVNQEKSAVDHISNRSFLGFTLIRKDLRIKVSAKAQVNLKTKIRMITRRTRGHAFLSVVSELKKSLLGWKAYFDISEVLSPLKDLDKWIRRKLRCYLLKQWGRSGYRKLRQLGIDRRLAWNTEKSAHGPWRLSHSPALYKALPNRYFRGLGLPELAARK</sequence>
<protein>
    <recommendedName>
        <fullName evidence="1">RNA-directed DNA polymerase</fullName>
        <ecNumber evidence="1">2.7.7.49</ecNumber>
    </recommendedName>
</protein>
<keyword evidence="4" id="KW-0479">Metal-binding</keyword>